<name>A0A0G4FGX3_VITBC</name>
<dbReference type="InterPro" id="IPR037239">
    <property type="entry name" value="OSBP_sf"/>
</dbReference>
<evidence type="ECO:0000256" key="4">
    <source>
        <dbReference type="SAM" id="Coils"/>
    </source>
</evidence>
<feature type="compositionally biased region" description="Basic and acidic residues" evidence="5">
    <location>
        <begin position="310"/>
        <end position="321"/>
    </location>
</feature>
<keyword evidence="2" id="KW-0597">Phosphoprotein</keyword>
<dbReference type="GO" id="GO:0016020">
    <property type="term" value="C:membrane"/>
    <property type="evidence" value="ECO:0007669"/>
    <property type="project" value="TreeGrafter"/>
</dbReference>
<keyword evidence="4" id="KW-0175">Coiled coil</keyword>
<feature type="compositionally biased region" description="Gly residues" evidence="5">
    <location>
        <begin position="343"/>
        <end position="364"/>
    </location>
</feature>
<protein>
    <recommendedName>
        <fullName evidence="8">Oxysterol-binding protein</fullName>
    </recommendedName>
</protein>
<dbReference type="Gene3D" id="3.30.70.3490">
    <property type="match status" value="1"/>
</dbReference>
<evidence type="ECO:0000256" key="2">
    <source>
        <dbReference type="ARBA" id="ARBA00022553"/>
    </source>
</evidence>
<dbReference type="OrthoDB" id="1854502at2759"/>
<dbReference type="InterPro" id="IPR018494">
    <property type="entry name" value="Oxysterol-bd_CS"/>
</dbReference>
<accession>A0A0G4FGX3</accession>
<feature type="compositionally biased region" description="Pro residues" evidence="5">
    <location>
        <begin position="258"/>
        <end position="271"/>
    </location>
</feature>
<dbReference type="PROSITE" id="PS01013">
    <property type="entry name" value="OSBP"/>
    <property type="match status" value="1"/>
</dbReference>
<evidence type="ECO:0000256" key="1">
    <source>
        <dbReference type="ARBA" id="ARBA00008842"/>
    </source>
</evidence>
<dbReference type="AlphaFoldDB" id="A0A0G4FGX3"/>
<evidence type="ECO:0008006" key="8">
    <source>
        <dbReference type="Google" id="ProtNLM"/>
    </source>
</evidence>
<feature type="compositionally biased region" description="Acidic residues" evidence="5">
    <location>
        <begin position="365"/>
        <end position="398"/>
    </location>
</feature>
<dbReference type="GO" id="GO:0005829">
    <property type="term" value="C:cytosol"/>
    <property type="evidence" value="ECO:0007669"/>
    <property type="project" value="TreeGrafter"/>
</dbReference>
<reference evidence="6 7" key="1">
    <citation type="submission" date="2014-11" db="EMBL/GenBank/DDBJ databases">
        <authorList>
            <person name="Zhu J."/>
            <person name="Qi W."/>
            <person name="Song R."/>
        </authorList>
    </citation>
    <scope>NUCLEOTIDE SEQUENCE [LARGE SCALE GENOMIC DNA]</scope>
</reference>
<keyword evidence="7" id="KW-1185">Reference proteome</keyword>
<dbReference type="GO" id="GO:0032934">
    <property type="term" value="F:sterol binding"/>
    <property type="evidence" value="ECO:0007669"/>
    <property type="project" value="TreeGrafter"/>
</dbReference>
<dbReference type="PANTHER" id="PTHR10972">
    <property type="entry name" value="OXYSTEROL-BINDING PROTEIN-RELATED"/>
    <property type="match status" value="1"/>
</dbReference>
<dbReference type="EMBL" id="CDMY01000436">
    <property type="protein sequence ID" value="CEM12655.1"/>
    <property type="molecule type" value="Genomic_DNA"/>
</dbReference>
<evidence type="ECO:0000313" key="6">
    <source>
        <dbReference type="EMBL" id="CEM12655.1"/>
    </source>
</evidence>
<proteinExistence type="inferred from homology"/>
<dbReference type="VEuPathDB" id="CryptoDB:Vbra_15388"/>
<comment type="similarity">
    <text evidence="1 3">Belongs to the OSBP family.</text>
</comment>
<evidence type="ECO:0000256" key="5">
    <source>
        <dbReference type="SAM" id="MobiDB-lite"/>
    </source>
</evidence>
<evidence type="ECO:0000256" key="3">
    <source>
        <dbReference type="RuleBase" id="RU003844"/>
    </source>
</evidence>
<dbReference type="PhylomeDB" id="A0A0G4FGX3"/>
<evidence type="ECO:0000313" key="7">
    <source>
        <dbReference type="Proteomes" id="UP000041254"/>
    </source>
</evidence>
<dbReference type="PANTHER" id="PTHR10972:SF205">
    <property type="entry name" value="OXYSTEROL-BINDING PROTEIN 1"/>
    <property type="match status" value="1"/>
</dbReference>
<feature type="compositionally biased region" description="Polar residues" evidence="5">
    <location>
        <begin position="694"/>
        <end position="706"/>
    </location>
</feature>
<feature type="region of interest" description="Disordered" evidence="5">
    <location>
        <begin position="180"/>
        <end position="401"/>
    </location>
</feature>
<feature type="region of interest" description="Disordered" evidence="5">
    <location>
        <begin position="694"/>
        <end position="742"/>
    </location>
</feature>
<dbReference type="InParanoid" id="A0A0G4FGX3"/>
<dbReference type="Proteomes" id="UP000041254">
    <property type="component" value="Unassembled WGS sequence"/>
</dbReference>
<dbReference type="Gene3D" id="2.40.160.120">
    <property type="match status" value="1"/>
</dbReference>
<organism evidence="6 7">
    <name type="scientific">Vitrella brassicaformis (strain CCMP3155)</name>
    <dbReference type="NCBI Taxonomy" id="1169540"/>
    <lineage>
        <taxon>Eukaryota</taxon>
        <taxon>Sar</taxon>
        <taxon>Alveolata</taxon>
        <taxon>Colpodellida</taxon>
        <taxon>Vitrellaceae</taxon>
        <taxon>Vitrella</taxon>
    </lineage>
</organism>
<feature type="region of interest" description="Disordered" evidence="5">
    <location>
        <begin position="921"/>
        <end position="942"/>
    </location>
</feature>
<gene>
    <name evidence="6" type="ORF">Vbra_15388</name>
</gene>
<dbReference type="InterPro" id="IPR000648">
    <property type="entry name" value="Oxysterol-bd"/>
</dbReference>
<dbReference type="STRING" id="1169540.A0A0G4FGX3"/>
<sequence length="942" mass="103187">MGPVSDVADEVNSHGRRDDSFFTCCDIVSMSKSISGGADRYMPISSNIAEGESFTAADEWQHPRTGASAHRPSPHGDALLPMSGTIDAEGIHLTRSAHQSPSNRLNFISMPVPNTAPPSAPSSMRCLPSIRKCLPSVRRRHRNRERLFQRQLTDGDDGFLGVEDDNDEYCISEGGGSGSPYALMDADADTSLPVGFPPKSLSDSPSGAEEHTPTARTAVKRAGWSRAWKDRLTLSRKAKGTASTTDRSPKRHPRHLHPPPSPPAVPFPPPSSTHEHVNQAAAAAASGICNHAADDQDAAKGGGSGGASPSDKRAENDDAAKRGGGGGGKKDSDPNNNRDNDLPGGGGGGPEEGGEGGGGGGGDDNNGEEESSASEDDEFVDCEEEEDENEEEDDDPDPDVQQAAFGAALNGKGAVDGATGEDWHGYLPAHLRERDRIPRRRALAAQKGEFKLSLWSLLKDTVGKDLSRISMPVTLNEPLSFLQRLAEDVQYHSLLTAAAKQTCPLKRLAHVAVFACTPYATSVKRLQKPFNPILGETYEVSHLGYRMIAEQVSHHPPVSAYHVIDDNHNFTLWGSCHGKIKFTGTTVEVKVAGWVRLRLRTCDGWEEYVWGRPITVVHNIIFGGLWMEWVGMVSVRNCTRRQTAMLEFMRRTGGMFTKASPLHQLRGEVRDETGTPHYVVGGCWSQHIWVQTVNARQPSSPDSGGSNRPYDVSYDPPTTGLQRLDGVHHHHDHEAHAGPSTALLHCGKSDDSFANLDDSPPVSPSGLRSKHKLTVCLEQNSPSPDPRDTLVEWRPAADPPNSCAYFNFTSVAMELNEVSPDYDPKEGVPVPITDSRFRTDQRLYEEGRVNEAQAEKRRLEEKQRAARKARIDEWQPRWFERRLDPIVSKKEPTWQLRQTPSYWDKKRDYADLLMRSQAPNTNRHATMGHGQGGVFPEAPDLF</sequence>
<feature type="compositionally biased region" description="Basic and acidic residues" evidence="5">
    <location>
        <begin position="328"/>
        <end position="341"/>
    </location>
</feature>
<dbReference type="SUPFAM" id="SSF144000">
    <property type="entry name" value="Oxysterol-binding protein-like"/>
    <property type="match status" value="1"/>
</dbReference>
<dbReference type="FunFam" id="2.40.160.120:FF:000001">
    <property type="entry name" value="Oxysterol-binding protein"/>
    <property type="match status" value="1"/>
</dbReference>
<feature type="coiled-coil region" evidence="4">
    <location>
        <begin position="842"/>
        <end position="872"/>
    </location>
</feature>
<dbReference type="Pfam" id="PF01237">
    <property type="entry name" value="Oxysterol_BP"/>
    <property type="match status" value="1"/>
</dbReference>
<dbReference type="GO" id="GO:0120009">
    <property type="term" value="P:intermembrane lipid transfer"/>
    <property type="evidence" value="ECO:0007669"/>
    <property type="project" value="UniProtKB-ARBA"/>
</dbReference>